<evidence type="ECO:0000256" key="2">
    <source>
        <dbReference type="ARBA" id="ARBA00012962"/>
    </source>
</evidence>
<comment type="subunit">
    <text evidence="8">Homodimer.</text>
</comment>
<evidence type="ECO:0000256" key="8">
    <source>
        <dbReference type="HAMAP-Rule" id="MF_00222"/>
    </source>
</evidence>
<dbReference type="PANTHER" id="PTHR21089">
    <property type="entry name" value="SHIKIMATE DEHYDROGENASE"/>
    <property type="match status" value="1"/>
</dbReference>
<comment type="catalytic activity">
    <reaction evidence="7 8">
        <text>shikimate + NADP(+) = 3-dehydroshikimate + NADPH + H(+)</text>
        <dbReference type="Rhea" id="RHEA:17737"/>
        <dbReference type="ChEBI" id="CHEBI:15378"/>
        <dbReference type="ChEBI" id="CHEBI:16630"/>
        <dbReference type="ChEBI" id="CHEBI:36208"/>
        <dbReference type="ChEBI" id="CHEBI:57783"/>
        <dbReference type="ChEBI" id="CHEBI:58349"/>
        <dbReference type="EC" id="1.1.1.25"/>
    </reaction>
</comment>
<dbReference type="GO" id="GO:0008652">
    <property type="term" value="P:amino acid biosynthetic process"/>
    <property type="evidence" value="ECO:0007669"/>
    <property type="project" value="UniProtKB-KW"/>
</dbReference>
<keyword evidence="3 8" id="KW-0028">Amino-acid biosynthesis</keyword>
<reference evidence="13" key="1">
    <citation type="submission" date="2016-10" db="EMBL/GenBank/DDBJ databases">
        <authorList>
            <person name="Varghese N."/>
            <person name="Submissions S."/>
        </authorList>
    </citation>
    <scope>NUCLEOTIDE SEQUENCE [LARGE SCALE GENOMIC DNA]</scope>
    <source>
        <strain evidence="13">CGMCC 1.10824</strain>
    </source>
</reference>
<evidence type="ECO:0000256" key="5">
    <source>
        <dbReference type="ARBA" id="ARBA00023002"/>
    </source>
</evidence>
<gene>
    <name evidence="8" type="primary">aroE</name>
    <name evidence="12" type="ORF">SAMN02927930_00928</name>
</gene>
<keyword evidence="4 8" id="KW-0521">NADP</keyword>
<dbReference type="InterPro" id="IPR013708">
    <property type="entry name" value="Shikimate_DH-bd_N"/>
</dbReference>
<feature type="domain" description="SDH C-terminal" evidence="11">
    <location>
        <begin position="234"/>
        <end position="264"/>
    </location>
</feature>
<dbReference type="FunFam" id="3.40.50.10860:FF:000006">
    <property type="entry name" value="Shikimate dehydrogenase (NADP(+))"/>
    <property type="match status" value="1"/>
</dbReference>
<dbReference type="Gene3D" id="3.40.50.720">
    <property type="entry name" value="NAD(P)-binding Rossmann-like Domain"/>
    <property type="match status" value="1"/>
</dbReference>
<evidence type="ECO:0000256" key="7">
    <source>
        <dbReference type="ARBA" id="ARBA00049442"/>
    </source>
</evidence>
<proteinExistence type="inferred from homology"/>
<dbReference type="NCBIfam" id="TIGR00507">
    <property type="entry name" value="aroE"/>
    <property type="match status" value="1"/>
</dbReference>
<dbReference type="RefSeq" id="WP_092592246.1">
    <property type="nucleotide sequence ID" value="NZ_FMXN01000004.1"/>
</dbReference>
<dbReference type="PANTHER" id="PTHR21089:SF1">
    <property type="entry name" value="BIFUNCTIONAL 3-DEHYDROQUINATE DEHYDRATASE_SHIKIMATE DEHYDROGENASE, CHLOROPLASTIC"/>
    <property type="match status" value="1"/>
</dbReference>
<dbReference type="InterPro" id="IPR011342">
    <property type="entry name" value="Shikimate_DH"/>
</dbReference>
<dbReference type="HAMAP" id="MF_00222">
    <property type="entry name" value="Shikimate_DH_AroE"/>
    <property type="match status" value="1"/>
</dbReference>
<dbReference type="SUPFAM" id="SSF51735">
    <property type="entry name" value="NAD(P)-binding Rossmann-fold domains"/>
    <property type="match status" value="1"/>
</dbReference>
<dbReference type="GO" id="GO:0050661">
    <property type="term" value="F:NADP binding"/>
    <property type="evidence" value="ECO:0007669"/>
    <property type="project" value="InterPro"/>
</dbReference>
<dbReference type="InterPro" id="IPR036291">
    <property type="entry name" value="NAD(P)-bd_dom_sf"/>
</dbReference>
<feature type="binding site" evidence="8">
    <location>
        <position position="212"/>
    </location>
    <ligand>
        <name>shikimate</name>
        <dbReference type="ChEBI" id="CHEBI:36208"/>
    </ligand>
</feature>
<evidence type="ECO:0000259" key="9">
    <source>
        <dbReference type="Pfam" id="PF01488"/>
    </source>
</evidence>
<evidence type="ECO:0000259" key="10">
    <source>
        <dbReference type="Pfam" id="PF08501"/>
    </source>
</evidence>
<feature type="binding site" evidence="8">
    <location>
        <position position="61"/>
    </location>
    <ligand>
        <name>shikimate</name>
        <dbReference type="ChEBI" id="CHEBI:36208"/>
    </ligand>
</feature>
<dbReference type="Pfam" id="PF01488">
    <property type="entry name" value="Shikimate_DH"/>
    <property type="match status" value="1"/>
</dbReference>
<evidence type="ECO:0000313" key="13">
    <source>
        <dbReference type="Proteomes" id="UP000199626"/>
    </source>
</evidence>
<dbReference type="EC" id="1.1.1.25" evidence="2 8"/>
<dbReference type="InterPro" id="IPR022893">
    <property type="entry name" value="Shikimate_DH_fam"/>
</dbReference>
<evidence type="ECO:0000313" key="12">
    <source>
        <dbReference type="EMBL" id="SDB24134.1"/>
    </source>
</evidence>
<feature type="binding site" evidence="8">
    <location>
        <begin position="127"/>
        <end position="131"/>
    </location>
    <ligand>
        <name>NADP(+)</name>
        <dbReference type="ChEBI" id="CHEBI:58349"/>
    </ligand>
</feature>
<dbReference type="GO" id="GO:0009423">
    <property type="term" value="P:chorismate biosynthetic process"/>
    <property type="evidence" value="ECO:0007669"/>
    <property type="project" value="UniProtKB-UniRule"/>
</dbReference>
<feature type="binding site" evidence="8">
    <location>
        <position position="234"/>
    </location>
    <ligand>
        <name>NADP(+)</name>
        <dbReference type="ChEBI" id="CHEBI:58349"/>
    </ligand>
</feature>
<dbReference type="InterPro" id="IPR041121">
    <property type="entry name" value="SDH_C"/>
</dbReference>
<dbReference type="CDD" id="cd01065">
    <property type="entry name" value="NAD_bind_Shikimate_DH"/>
    <property type="match status" value="1"/>
</dbReference>
<dbReference type="GO" id="GO:0005829">
    <property type="term" value="C:cytosol"/>
    <property type="evidence" value="ECO:0007669"/>
    <property type="project" value="TreeGrafter"/>
</dbReference>
<dbReference type="GO" id="GO:0019632">
    <property type="term" value="P:shikimate metabolic process"/>
    <property type="evidence" value="ECO:0007669"/>
    <property type="project" value="InterPro"/>
</dbReference>
<comment type="function">
    <text evidence="8">Involved in the biosynthesis of the chorismate, which leads to the biosynthesis of aromatic amino acids. Catalyzes the reversible NADPH linked reduction of 3-dehydroshikimate (DHSA) to yield shikimate (SA).</text>
</comment>
<feature type="active site" description="Proton acceptor" evidence="8">
    <location>
        <position position="65"/>
    </location>
</feature>
<protein>
    <recommendedName>
        <fullName evidence="2 8">Shikimate dehydrogenase (NADP(+))</fullName>
        <shortName evidence="8">SDH</shortName>
        <ecNumber evidence="2 8">1.1.1.25</ecNumber>
    </recommendedName>
</protein>
<feature type="binding site" evidence="8">
    <location>
        <position position="210"/>
    </location>
    <ligand>
        <name>NADP(+)</name>
        <dbReference type="ChEBI" id="CHEBI:58349"/>
    </ligand>
</feature>
<evidence type="ECO:0000256" key="6">
    <source>
        <dbReference type="ARBA" id="ARBA00023141"/>
    </source>
</evidence>
<dbReference type="OrthoDB" id="9776868at2"/>
<dbReference type="AlphaFoldDB" id="A0A1G6BU61"/>
<dbReference type="SUPFAM" id="SSF53223">
    <property type="entry name" value="Aminoacid dehydrogenase-like, N-terminal domain"/>
    <property type="match status" value="1"/>
</dbReference>
<dbReference type="Pfam" id="PF18317">
    <property type="entry name" value="SDH_C"/>
    <property type="match status" value="1"/>
</dbReference>
<feature type="binding site" evidence="8">
    <location>
        <begin position="14"/>
        <end position="16"/>
    </location>
    <ligand>
        <name>shikimate</name>
        <dbReference type="ChEBI" id="CHEBI:36208"/>
    </ligand>
</feature>
<dbReference type="STRING" id="1159017.SAMN02927930_00928"/>
<dbReference type="EMBL" id="FMXN01000004">
    <property type="protein sequence ID" value="SDB24134.1"/>
    <property type="molecule type" value="Genomic_DNA"/>
</dbReference>
<evidence type="ECO:0000256" key="3">
    <source>
        <dbReference type="ARBA" id="ARBA00022605"/>
    </source>
</evidence>
<keyword evidence="5 8" id="KW-0560">Oxidoreductase</keyword>
<dbReference type="GO" id="GO:0004764">
    <property type="term" value="F:shikimate 3-dehydrogenase (NADP+) activity"/>
    <property type="evidence" value="ECO:0007669"/>
    <property type="project" value="UniProtKB-UniRule"/>
</dbReference>
<feature type="binding site" evidence="8">
    <location>
        <position position="241"/>
    </location>
    <ligand>
        <name>shikimate</name>
        <dbReference type="ChEBI" id="CHEBI:36208"/>
    </ligand>
</feature>
<dbReference type="GO" id="GO:0009073">
    <property type="term" value="P:aromatic amino acid family biosynthetic process"/>
    <property type="evidence" value="ECO:0007669"/>
    <property type="project" value="UniProtKB-KW"/>
</dbReference>
<dbReference type="Proteomes" id="UP000199626">
    <property type="component" value="Unassembled WGS sequence"/>
</dbReference>
<dbReference type="InterPro" id="IPR006151">
    <property type="entry name" value="Shikm_DH/Glu-tRNA_Rdtase"/>
</dbReference>
<dbReference type="InterPro" id="IPR046346">
    <property type="entry name" value="Aminoacid_DH-like_N_sf"/>
</dbReference>
<name>A0A1G6BU61_9GAMM</name>
<dbReference type="Pfam" id="PF08501">
    <property type="entry name" value="Shikimate_dh_N"/>
    <property type="match status" value="1"/>
</dbReference>
<feature type="binding site" evidence="8">
    <location>
        <begin position="151"/>
        <end position="156"/>
    </location>
    <ligand>
        <name>NADP(+)</name>
        <dbReference type="ChEBI" id="CHEBI:58349"/>
    </ligand>
</feature>
<feature type="binding site" evidence="8">
    <location>
        <position position="86"/>
    </location>
    <ligand>
        <name>shikimate</name>
        <dbReference type="ChEBI" id="CHEBI:36208"/>
    </ligand>
</feature>
<accession>A0A1G6BU61</accession>
<feature type="binding site" evidence="8">
    <location>
        <position position="102"/>
    </location>
    <ligand>
        <name>shikimate</name>
        <dbReference type="ChEBI" id="CHEBI:36208"/>
    </ligand>
</feature>
<keyword evidence="13" id="KW-1185">Reference proteome</keyword>
<comment type="pathway">
    <text evidence="1 8">Metabolic intermediate biosynthesis; chorismate biosynthesis; chorismate from D-erythrose 4-phosphate and phosphoenolpyruvate: step 4/7.</text>
</comment>
<evidence type="ECO:0000259" key="11">
    <source>
        <dbReference type="Pfam" id="PF18317"/>
    </source>
</evidence>
<dbReference type="Gene3D" id="3.40.50.10860">
    <property type="entry name" value="Leucine Dehydrogenase, chain A, domain 1"/>
    <property type="match status" value="1"/>
</dbReference>
<keyword evidence="6 8" id="KW-0057">Aromatic amino acid biosynthesis</keyword>
<feature type="domain" description="Quinate/shikimate 5-dehydrogenase/glutamyl-tRNA reductase" evidence="9">
    <location>
        <begin position="114"/>
        <end position="204"/>
    </location>
</feature>
<feature type="domain" description="Shikimate dehydrogenase substrate binding N-terminal" evidence="10">
    <location>
        <begin position="6"/>
        <end position="88"/>
    </location>
</feature>
<dbReference type="NCBIfam" id="NF001310">
    <property type="entry name" value="PRK00258.1-2"/>
    <property type="match status" value="1"/>
</dbReference>
<organism evidence="12 13">
    <name type="scientific">Pseudidiomarina indica</name>
    <dbReference type="NCBI Taxonomy" id="1159017"/>
    <lineage>
        <taxon>Bacteria</taxon>
        <taxon>Pseudomonadati</taxon>
        <taxon>Pseudomonadota</taxon>
        <taxon>Gammaproteobacteria</taxon>
        <taxon>Alteromonadales</taxon>
        <taxon>Idiomarinaceae</taxon>
        <taxon>Pseudidiomarina</taxon>
    </lineage>
</organism>
<comment type="similarity">
    <text evidence="8">Belongs to the shikimate dehydrogenase family.</text>
</comment>
<evidence type="ECO:0000256" key="4">
    <source>
        <dbReference type="ARBA" id="ARBA00022857"/>
    </source>
</evidence>
<dbReference type="UniPathway" id="UPA00053">
    <property type="reaction ID" value="UER00087"/>
</dbReference>
<comment type="caution">
    <text evidence="8">Lacks conserved residue(s) required for the propagation of feature annotation.</text>
</comment>
<evidence type="ECO:0000256" key="1">
    <source>
        <dbReference type="ARBA" id="ARBA00004871"/>
    </source>
</evidence>
<sequence length="276" mass="29415">MALFTVFGNPIAHSLSPAIHQAFAAQAGITLRYTRSLTSTAQFRRAVATFFHQGGAGANVTAPFKQQAFALVNQLTPRAQLAGAVNTLVSLGQGQLLGDNTDGVGLVRALQHHCQQQLTQRAIVICGAGGATRGVLGPLLAQHVDHIFIANRTLSRAQELVAAVGDARVQAVTYEQLQIPAGALVIQATSTDQLPLADEQLASATAWYDMRYGAQPTLMMQRAQQAGVTQVYDGLSMLVEQAAVAFQLWHPELELDTEPVLTQLRAQLMNQGAVIG</sequence>